<feature type="region of interest" description="Disordered" evidence="1">
    <location>
        <begin position="87"/>
        <end position="120"/>
    </location>
</feature>
<dbReference type="Gramene" id="TuG1812G0100000230.01.T01">
    <property type="protein sequence ID" value="TuG1812G0100000230.01.T01.cds415807"/>
    <property type="gene ID" value="TuG1812G0100000230.01"/>
</dbReference>
<reference evidence="2" key="2">
    <citation type="submission" date="2018-03" db="EMBL/GenBank/DDBJ databases">
        <title>The Triticum urartu genome reveals the dynamic nature of wheat genome evolution.</title>
        <authorList>
            <person name="Ling H."/>
            <person name="Ma B."/>
            <person name="Shi X."/>
            <person name="Liu H."/>
            <person name="Dong L."/>
            <person name="Sun H."/>
            <person name="Cao Y."/>
            <person name="Gao Q."/>
            <person name="Zheng S."/>
            <person name="Li Y."/>
            <person name="Yu Y."/>
            <person name="Du H."/>
            <person name="Qi M."/>
            <person name="Li Y."/>
            <person name="Yu H."/>
            <person name="Cui Y."/>
            <person name="Wang N."/>
            <person name="Chen C."/>
            <person name="Wu H."/>
            <person name="Zhao Y."/>
            <person name="Zhang J."/>
            <person name="Li Y."/>
            <person name="Zhou W."/>
            <person name="Zhang B."/>
            <person name="Hu W."/>
            <person name="Eijk M."/>
            <person name="Tang J."/>
            <person name="Witsenboer H."/>
            <person name="Zhao S."/>
            <person name="Li Z."/>
            <person name="Zhang A."/>
            <person name="Wang D."/>
            <person name="Liang C."/>
        </authorList>
    </citation>
    <scope>NUCLEOTIDE SEQUENCE [LARGE SCALE GENOMIC DNA]</scope>
    <source>
        <strain evidence="2">cv. G1812</strain>
    </source>
</reference>
<protein>
    <submittedName>
        <fullName evidence="2">Uncharacterized protein</fullName>
    </submittedName>
</protein>
<dbReference type="Proteomes" id="UP000015106">
    <property type="component" value="Chromosome 1"/>
</dbReference>
<reference evidence="2" key="3">
    <citation type="submission" date="2022-06" db="UniProtKB">
        <authorList>
            <consortium name="EnsemblPlants"/>
        </authorList>
    </citation>
    <scope>IDENTIFICATION</scope>
</reference>
<dbReference type="AlphaFoldDB" id="A0A8R7P005"/>
<keyword evidence="3" id="KW-1185">Reference proteome</keyword>
<feature type="compositionally biased region" description="Basic and acidic residues" evidence="1">
    <location>
        <begin position="105"/>
        <end position="120"/>
    </location>
</feature>
<evidence type="ECO:0000313" key="2">
    <source>
        <dbReference type="EnsemblPlants" id="TuG1812G0100000230.01.T01.cds415807"/>
    </source>
</evidence>
<evidence type="ECO:0000313" key="3">
    <source>
        <dbReference type="Proteomes" id="UP000015106"/>
    </source>
</evidence>
<evidence type="ECO:0000256" key="1">
    <source>
        <dbReference type="SAM" id="MobiDB-lite"/>
    </source>
</evidence>
<proteinExistence type="predicted"/>
<sequence length="120" mass="13432">MASPRFVTMTRLPSLENLSFVELMLEWAMGSSRLATHTTVKTGILLNHMPRYQLELELVAFWDLLMVVVAGWKKPSANLPFVETSLSPTASTWPSVRVSPAGADEEQRGVCERRSPRANM</sequence>
<organism evidence="2 3">
    <name type="scientific">Triticum urartu</name>
    <name type="common">Red wild einkorn</name>
    <name type="synonym">Crithodium urartu</name>
    <dbReference type="NCBI Taxonomy" id="4572"/>
    <lineage>
        <taxon>Eukaryota</taxon>
        <taxon>Viridiplantae</taxon>
        <taxon>Streptophyta</taxon>
        <taxon>Embryophyta</taxon>
        <taxon>Tracheophyta</taxon>
        <taxon>Spermatophyta</taxon>
        <taxon>Magnoliopsida</taxon>
        <taxon>Liliopsida</taxon>
        <taxon>Poales</taxon>
        <taxon>Poaceae</taxon>
        <taxon>BOP clade</taxon>
        <taxon>Pooideae</taxon>
        <taxon>Triticodae</taxon>
        <taxon>Triticeae</taxon>
        <taxon>Triticinae</taxon>
        <taxon>Triticum</taxon>
    </lineage>
</organism>
<reference evidence="3" key="1">
    <citation type="journal article" date="2013" name="Nature">
        <title>Draft genome of the wheat A-genome progenitor Triticum urartu.</title>
        <authorList>
            <person name="Ling H.Q."/>
            <person name="Zhao S."/>
            <person name="Liu D."/>
            <person name="Wang J."/>
            <person name="Sun H."/>
            <person name="Zhang C."/>
            <person name="Fan H."/>
            <person name="Li D."/>
            <person name="Dong L."/>
            <person name="Tao Y."/>
            <person name="Gao C."/>
            <person name="Wu H."/>
            <person name="Li Y."/>
            <person name="Cui Y."/>
            <person name="Guo X."/>
            <person name="Zheng S."/>
            <person name="Wang B."/>
            <person name="Yu K."/>
            <person name="Liang Q."/>
            <person name="Yang W."/>
            <person name="Lou X."/>
            <person name="Chen J."/>
            <person name="Feng M."/>
            <person name="Jian J."/>
            <person name="Zhang X."/>
            <person name="Luo G."/>
            <person name="Jiang Y."/>
            <person name="Liu J."/>
            <person name="Wang Z."/>
            <person name="Sha Y."/>
            <person name="Zhang B."/>
            <person name="Wu H."/>
            <person name="Tang D."/>
            <person name="Shen Q."/>
            <person name="Xue P."/>
            <person name="Zou S."/>
            <person name="Wang X."/>
            <person name="Liu X."/>
            <person name="Wang F."/>
            <person name="Yang Y."/>
            <person name="An X."/>
            <person name="Dong Z."/>
            <person name="Zhang K."/>
            <person name="Zhang X."/>
            <person name="Luo M.C."/>
            <person name="Dvorak J."/>
            <person name="Tong Y."/>
            <person name="Wang J."/>
            <person name="Yang H."/>
            <person name="Li Z."/>
            <person name="Wang D."/>
            <person name="Zhang A."/>
            <person name="Wang J."/>
        </authorList>
    </citation>
    <scope>NUCLEOTIDE SEQUENCE</scope>
    <source>
        <strain evidence="3">cv. G1812</strain>
    </source>
</reference>
<accession>A0A8R7P005</accession>
<gene>
    <name evidence="2" type="primary">LOC125542559</name>
</gene>
<name>A0A8R7P005_TRIUA</name>
<dbReference type="EnsemblPlants" id="TuG1812G0100000230.01.T01">
    <property type="protein sequence ID" value="TuG1812G0100000230.01.T01.cds415807"/>
    <property type="gene ID" value="TuG1812G0100000230.01"/>
</dbReference>